<feature type="region of interest" description="Disordered" evidence="1">
    <location>
        <begin position="293"/>
        <end position="439"/>
    </location>
</feature>
<dbReference type="EMBL" id="CP122539">
    <property type="protein sequence ID" value="WGH74154.1"/>
    <property type="molecule type" value="Genomic_DNA"/>
</dbReference>
<proteinExistence type="predicted"/>
<name>A0ABY8KY31_9FLAO</name>
<protein>
    <submittedName>
        <fullName evidence="2">Contractile injection system tape measure protein</fullName>
    </submittedName>
</protein>
<feature type="compositionally biased region" description="Polar residues" evidence="1">
    <location>
        <begin position="392"/>
        <end position="416"/>
    </location>
</feature>
<sequence>MMHNQKHSIEKVVVEVHTKSKKVAETYKNSIEHFLQEEVFPEIEKHFNSLEIEGEIGIQQIQKLNIEVGLSNSYKSMDEAGTKRAIKEQLLTKLKNIFKQPEAHDVTVNTVTISQSHTDAFFHFLQHGTTAWWNQNDEKNLTKKRLFEITENQNFEKRFLKALNSSTQKQRLLRQFTKDELQILFLGILNKPKGYSAFLEAIKEFSFTSQHTKNRLWQIFIAATLHHNFSEVIATIQEEMKTVKNTEASNDFSEELSNFLQELISKEQLFKNQVFKNKKEDVTTVATLENKNTTETDEATCKLKEESGLKQLEDSEKNHKKTNIPQEKSAVSQEKNTTEKTLANTRENKTTTIDDASKMSKESKEKTVNNSTENQSITNKEINKNSEKETRNNNSNTTGKETNSQQEKTKNQSTTEEASEHFNDNEQRNSLTKETSNDYKKAEYRRRLQEALHNNLTTTNEVPNDTTSHLVKNAGLILLHPFLKQFFTVCGFLDEKNTIIKPNEAVHLLHYVATKKEQQFENNLIFEKFLCNIPIQYPIERNIVLSDELKEKSEELLRAVLQNWNVLKNSSTDLLRNEFLQREGKLDLTKEQPRIIVESKTQDILLQKLHWNISMIKLPWIPSIVFIEW</sequence>
<feature type="compositionally biased region" description="Basic and acidic residues" evidence="1">
    <location>
        <begin position="418"/>
        <end position="427"/>
    </location>
</feature>
<reference evidence="2 3" key="1">
    <citation type="submission" date="2023-04" db="EMBL/GenBank/DDBJ databases">
        <title>Tenacibaculum tangerinum sp. nov., isolated from sea tidal flat of South Korea.</title>
        <authorList>
            <person name="Lee S.H."/>
            <person name="Kim J.-J."/>
        </authorList>
    </citation>
    <scope>NUCLEOTIDE SEQUENCE [LARGE SCALE GENOMIC DNA]</scope>
    <source>
        <strain evidence="2 3">GRR-S3-23</strain>
    </source>
</reference>
<feature type="compositionally biased region" description="Polar residues" evidence="1">
    <location>
        <begin position="368"/>
        <end position="380"/>
    </location>
</feature>
<dbReference type="RefSeq" id="WP_279650035.1">
    <property type="nucleotide sequence ID" value="NZ_CP122539.1"/>
</dbReference>
<dbReference type="Proteomes" id="UP001232001">
    <property type="component" value="Chromosome"/>
</dbReference>
<organism evidence="2 3">
    <name type="scientific">Tenacibaculum tangerinum</name>
    <dbReference type="NCBI Taxonomy" id="3038772"/>
    <lineage>
        <taxon>Bacteria</taxon>
        <taxon>Pseudomonadati</taxon>
        <taxon>Bacteroidota</taxon>
        <taxon>Flavobacteriia</taxon>
        <taxon>Flavobacteriales</taxon>
        <taxon>Flavobacteriaceae</taxon>
        <taxon>Tenacibaculum</taxon>
    </lineage>
</organism>
<dbReference type="Pfam" id="PF19268">
    <property type="entry name" value="CIS_TMP"/>
    <property type="match status" value="1"/>
</dbReference>
<feature type="compositionally biased region" description="Basic and acidic residues" evidence="1">
    <location>
        <begin position="381"/>
        <end position="391"/>
    </location>
</feature>
<keyword evidence="3" id="KW-1185">Reference proteome</keyword>
<evidence type="ECO:0000313" key="2">
    <source>
        <dbReference type="EMBL" id="WGH74154.1"/>
    </source>
</evidence>
<evidence type="ECO:0000256" key="1">
    <source>
        <dbReference type="SAM" id="MobiDB-lite"/>
    </source>
</evidence>
<accession>A0ABY8KY31</accession>
<dbReference type="InterPro" id="IPR045538">
    <property type="entry name" value="CIS_TMP"/>
</dbReference>
<evidence type="ECO:0000313" key="3">
    <source>
        <dbReference type="Proteomes" id="UP001232001"/>
    </source>
</evidence>
<feature type="compositionally biased region" description="Basic and acidic residues" evidence="1">
    <location>
        <begin position="355"/>
        <end position="367"/>
    </location>
</feature>
<feature type="compositionally biased region" description="Polar residues" evidence="1">
    <location>
        <begin position="323"/>
        <end position="354"/>
    </location>
</feature>
<gene>
    <name evidence="2" type="ORF">P8625_08470</name>
</gene>
<feature type="compositionally biased region" description="Basic and acidic residues" evidence="1">
    <location>
        <begin position="299"/>
        <end position="317"/>
    </location>
</feature>